<reference evidence="1 2" key="1">
    <citation type="journal article" date="2018" name="Front. Plant Sci.">
        <title>Red Clover (Trifolium pratense) and Zigzag Clover (T. medium) - A Picture of Genomic Similarities and Differences.</title>
        <authorList>
            <person name="Dluhosova J."/>
            <person name="Istvanek J."/>
            <person name="Nedelnik J."/>
            <person name="Repkova J."/>
        </authorList>
    </citation>
    <scope>NUCLEOTIDE SEQUENCE [LARGE SCALE GENOMIC DNA]</scope>
    <source>
        <strain evidence="2">cv. 10/8</strain>
        <tissue evidence="1">Leaf</tissue>
    </source>
</reference>
<name>A0A392RIC2_9FABA</name>
<evidence type="ECO:0000313" key="2">
    <source>
        <dbReference type="Proteomes" id="UP000265520"/>
    </source>
</evidence>
<evidence type="ECO:0000313" key="1">
    <source>
        <dbReference type="EMBL" id="MCI36331.1"/>
    </source>
</evidence>
<dbReference type="AlphaFoldDB" id="A0A392RIC2"/>
<feature type="non-terminal residue" evidence="1">
    <location>
        <position position="69"/>
    </location>
</feature>
<proteinExistence type="predicted"/>
<dbReference type="Proteomes" id="UP000265520">
    <property type="component" value="Unassembled WGS sequence"/>
</dbReference>
<sequence length="69" mass="8072">MEKFLSSARRAGGHGALRRFAEQAWEFFCQLRVAQEWMVRRASQLERWSREARRVARRAASSGASRTFI</sequence>
<comment type="caution">
    <text evidence="1">The sequence shown here is derived from an EMBL/GenBank/DDBJ whole genome shotgun (WGS) entry which is preliminary data.</text>
</comment>
<protein>
    <submittedName>
        <fullName evidence="1">Uncharacterized protein</fullName>
    </submittedName>
</protein>
<accession>A0A392RIC2</accession>
<organism evidence="1 2">
    <name type="scientific">Trifolium medium</name>
    <dbReference type="NCBI Taxonomy" id="97028"/>
    <lineage>
        <taxon>Eukaryota</taxon>
        <taxon>Viridiplantae</taxon>
        <taxon>Streptophyta</taxon>
        <taxon>Embryophyta</taxon>
        <taxon>Tracheophyta</taxon>
        <taxon>Spermatophyta</taxon>
        <taxon>Magnoliopsida</taxon>
        <taxon>eudicotyledons</taxon>
        <taxon>Gunneridae</taxon>
        <taxon>Pentapetalae</taxon>
        <taxon>rosids</taxon>
        <taxon>fabids</taxon>
        <taxon>Fabales</taxon>
        <taxon>Fabaceae</taxon>
        <taxon>Papilionoideae</taxon>
        <taxon>50 kb inversion clade</taxon>
        <taxon>NPAAA clade</taxon>
        <taxon>Hologalegina</taxon>
        <taxon>IRL clade</taxon>
        <taxon>Trifolieae</taxon>
        <taxon>Trifolium</taxon>
    </lineage>
</organism>
<dbReference type="EMBL" id="LXQA010232811">
    <property type="protein sequence ID" value="MCI36331.1"/>
    <property type="molecule type" value="Genomic_DNA"/>
</dbReference>
<keyword evidence="2" id="KW-1185">Reference proteome</keyword>